<dbReference type="AlphaFoldDB" id="A0A4R8VAX8"/>
<dbReference type="InterPro" id="IPR036249">
    <property type="entry name" value="Thioredoxin-like_sf"/>
</dbReference>
<dbReference type="InterPro" id="IPR024705">
    <property type="entry name" value="Ssp411"/>
</dbReference>
<sequence>MPNMLAEALSPYLRQHASNPVDWQQWGREPFAEAARRDVPVFVSIGYATCHWCHVMARESFSDAGVAAQLNANFVAIKVDREEHPEVDAGYLTAASAFTQNLGWPLNVFVTPQGKAFFAGTYWPPDAMPGHPSFRQVLDGVMDAWANRRREVESNAADVAAAIRGHGQHPAGPLPGREDLDGVVELLTQNEDTRYGGFGTAPKFPVAPVLDFLLEHASPASIALADRTLTAMATSGLRDQVEGGFFRYATRRDWTEPHYERMLYDNAQLLRAYALLAVRAPEHTDLARDIADGIVTFLLHTLRMPDGFASAQNSESMVDGHLTEGDYYALSAAERASQQPPALDEKVLAGWNGLAIGALATAGHHFGRRDWLDAARAAAGDILATHVRESGELVRATLAGATSSARATLEDYGLLARGLLSLAQATGELRWALEARRLVDACSTEDGYAIPGGGDPVLAEFDIDPDVDPTEGALPSGASALAEASRQLYLLTGERSYARHSAGAMEKLAALATRQPLGFGSALAVMSALAAPPVQLVIVSDDPDAALPVAARSWIETGGVAVTLTASDAAQWAGAGFDLLTGRSLHGGSPTAYLCSDFVCRLPVTDLAGFLALRVGAEP</sequence>
<reference evidence="2 3" key="1">
    <citation type="submission" date="2019-03" db="EMBL/GenBank/DDBJ databases">
        <title>Genomics of glacier-inhabiting Cryobacterium strains.</title>
        <authorList>
            <person name="Liu Q."/>
            <person name="Xin Y.-H."/>
        </authorList>
    </citation>
    <scope>NUCLEOTIDE SEQUENCE [LARGE SCALE GENOMIC DNA]</scope>
    <source>
        <strain evidence="2 3">CGMCC 1.10440</strain>
    </source>
</reference>
<dbReference type="SUPFAM" id="SSF52833">
    <property type="entry name" value="Thioredoxin-like"/>
    <property type="match status" value="1"/>
</dbReference>
<dbReference type="RefSeq" id="WP_104096230.1">
    <property type="nucleotide sequence ID" value="NZ_JACHBP010000001.1"/>
</dbReference>
<accession>A0A4R8VAX8</accession>
<dbReference type="SUPFAM" id="SSF48208">
    <property type="entry name" value="Six-hairpin glycosidases"/>
    <property type="match status" value="1"/>
</dbReference>
<dbReference type="Proteomes" id="UP000298488">
    <property type="component" value="Unassembled WGS sequence"/>
</dbReference>
<dbReference type="OrthoDB" id="9762614at2"/>
<evidence type="ECO:0000313" key="2">
    <source>
        <dbReference type="EMBL" id="TFB80374.1"/>
    </source>
</evidence>
<keyword evidence="3" id="KW-1185">Reference proteome</keyword>
<dbReference type="PANTHER" id="PTHR42899:SF1">
    <property type="entry name" value="SPERMATOGENESIS-ASSOCIATED PROTEIN 20"/>
    <property type="match status" value="1"/>
</dbReference>
<dbReference type="EMBL" id="SOFI01000003">
    <property type="protein sequence ID" value="TFB80374.1"/>
    <property type="molecule type" value="Genomic_DNA"/>
</dbReference>
<evidence type="ECO:0000313" key="3">
    <source>
        <dbReference type="Proteomes" id="UP000298488"/>
    </source>
</evidence>
<feature type="domain" description="Spermatogenesis-associated protein 20-like TRX" evidence="1">
    <location>
        <begin position="3"/>
        <end position="163"/>
    </location>
</feature>
<dbReference type="InterPro" id="IPR004879">
    <property type="entry name" value="Ssp411-like_TRX"/>
</dbReference>
<dbReference type="PIRSF" id="PIRSF006402">
    <property type="entry name" value="UCP006402_thioredoxin"/>
    <property type="match status" value="1"/>
</dbReference>
<dbReference type="PANTHER" id="PTHR42899">
    <property type="entry name" value="SPERMATOGENESIS-ASSOCIATED PROTEIN 20"/>
    <property type="match status" value="1"/>
</dbReference>
<organism evidence="2 3">
    <name type="scientific">Terrimesophilobacter mesophilus</name>
    <dbReference type="NCBI Taxonomy" id="433647"/>
    <lineage>
        <taxon>Bacteria</taxon>
        <taxon>Bacillati</taxon>
        <taxon>Actinomycetota</taxon>
        <taxon>Actinomycetes</taxon>
        <taxon>Micrococcales</taxon>
        <taxon>Microbacteriaceae</taxon>
        <taxon>Terrimesophilobacter</taxon>
    </lineage>
</organism>
<evidence type="ECO:0000259" key="1">
    <source>
        <dbReference type="Pfam" id="PF03190"/>
    </source>
</evidence>
<proteinExistence type="predicted"/>
<name>A0A4R8VAX8_9MICO</name>
<comment type="caution">
    <text evidence="2">The sequence shown here is derived from an EMBL/GenBank/DDBJ whole genome shotgun (WGS) entry which is preliminary data.</text>
</comment>
<dbReference type="Gene3D" id="3.40.30.10">
    <property type="entry name" value="Glutaredoxin"/>
    <property type="match status" value="1"/>
</dbReference>
<protein>
    <submittedName>
        <fullName evidence="2">Thioredoxin domain-containing protein</fullName>
    </submittedName>
</protein>
<dbReference type="Pfam" id="PF03190">
    <property type="entry name" value="Thioredox_DsbH"/>
    <property type="match status" value="1"/>
</dbReference>
<dbReference type="CDD" id="cd02955">
    <property type="entry name" value="SSP411"/>
    <property type="match status" value="1"/>
</dbReference>
<dbReference type="InterPro" id="IPR008928">
    <property type="entry name" value="6-hairpin_glycosidase_sf"/>
</dbReference>
<dbReference type="GO" id="GO:0005975">
    <property type="term" value="P:carbohydrate metabolic process"/>
    <property type="evidence" value="ECO:0007669"/>
    <property type="project" value="InterPro"/>
</dbReference>
<gene>
    <name evidence="2" type="ORF">E3N84_10245</name>
</gene>